<name>A0A923NC96_9FIRM</name>
<reference evidence="1" key="1">
    <citation type="submission" date="2020-08" db="EMBL/GenBank/DDBJ databases">
        <authorList>
            <person name="Liu C."/>
            <person name="Sun Q."/>
        </authorList>
    </citation>
    <scope>NUCLEOTIDE SEQUENCE</scope>
    <source>
        <strain evidence="1">BX16</strain>
    </source>
</reference>
<dbReference type="AlphaFoldDB" id="A0A923NC96"/>
<keyword evidence="2" id="KW-1185">Reference proteome</keyword>
<protein>
    <submittedName>
        <fullName evidence="1">Uncharacterized protein</fullName>
    </submittedName>
</protein>
<evidence type="ECO:0000313" key="1">
    <source>
        <dbReference type="EMBL" id="MBC5999419.1"/>
    </source>
</evidence>
<dbReference type="EMBL" id="JACRWC010000066">
    <property type="protein sequence ID" value="MBC5999419.1"/>
    <property type="molecule type" value="Genomic_DNA"/>
</dbReference>
<sequence>MYWDNRTKQKLLALYEGELDRKTTIQKELKKLPGGKLTVKQNRGNYLLLYRKEGRREEGITRNRDLCRKYARKCFLERQLECCEINCSAVKAALESIYRAEKHRKKSVRSGAFTRLPQTFPDGDFRYSTEALEWMNAPYERNPYYPEGLRYRTKNGILVRSKSERSIANSLIENGIPFRYEAKIIINGKVYYPDFTILCSDGTILLWEHFGMEDDDDYFMKSCWKLRNYRKAGYNTHKNLICTYEDDLLSEENLDFLIQRYIW</sequence>
<accession>A0A923NC96</accession>
<dbReference type="Proteomes" id="UP000644115">
    <property type="component" value="Unassembled WGS sequence"/>
</dbReference>
<dbReference type="RefSeq" id="WP_249286856.1">
    <property type="nucleotide sequence ID" value="NZ_JACRWC010000066.1"/>
</dbReference>
<comment type="caution">
    <text evidence="1">The sequence shown here is derived from an EMBL/GenBank/DDBJ whole genome shotgun (WGS) entry which is preliminary data.</text>
</comment>
<proteinExistence type="predicted"/>
<dbReference type="Gene3D" id="3.40.91.30">
    <property type="match status" value="1"/>
</dbReference>
<gene>
    <name evidence="1" type="ORF">H8876_05340</name>
</gene>
<organism evidence="1 2">
    <name type="scientific">Lentihominibacter faecis</name>
    <dbReference type="NCBI Taxonomy" id="2764712"/>
    <lineage>
        <taxon>Bacteria</taxon>
        <taxon>Bacillati</taxon>
        <taxon>Bacillota</taxon>
        <taxon>Clostridia</taxon>
        <taxon>Peptostreptococcales</taxon>
        <taxon>Anaerovoracaceae</taxon>
        <taxon>Lentihominibacter</taxon>
    </lineage>
</organism>
<evidence type="ECO:0000313" key="2">
    <source>
        <dbReference type="Proteomes" id="UP000644115"/>
    </source>
</evidence>